<keyword evidence="1" id="KW-1133">Transmembrane helix</keyword>
<evidence type="ECO:0000256" key="2">
    <source>
        <dbReference type="SAM" id="SignalP"/>
    </source>
</evidence>
<evidence type="ECO:0000313" key="4">
    <source>
        <dbReference type="Proteomes" id="UP000316609"/>
    </source>
</evidence>
<keyword evidence="1" id="KW-0472">Membrane</keyword>
<gene>
    <name evidence="3" type="ORF">E6K78_00555</name>
</gene>
<keyword evidence="2" id="KW-0732">Signal</keyword>
<protein>
    <recommendedName>
        <fullName evidence="5">DUF4129 domain-containing protein</fullName>
    </recommendedName>
</protein>
<proteinExistence type="predicted"/>
<reference evidence="3 4" key="1">
    <citation type="journal article" date="2019" name="Nat. Microbiol.">
        <title>Mediterranean grassland soil C-N compound turnover is dependent on rainfall and depth, and is mediated by genomically divergent microorganisms.</title>
        <authorList>
            <person name="Diamond S."/>
            <person name="Andeer P.F."/>
            <person name="Li Z."/>
            <person name="Crits-Christoph A."/>
            <person name="Burstein D."/>
            <person name="Anantharaman K."/>
            <person name="Lane K.R."/>
            <person name="Thomas B.C."/>
            <person name="Pan C."/>
            <person name="Northen T.R."/>
            <person name="Banfield J.F."/>
        </authorList>
    </citation>
    <scope>NUCLEOTIDE SEQUENCE [LARGE SCALE GENOMIC DNA]</scope>
    <source>
        <strain evidence="3">WS_8</strain>
    </source>
</reference>
<evidence type="ECO:0008006" key="5">
    <source>
        <dbReference type="Google" id="ProtNLM"/>
    </source>
</evidence>
<dbReference type="Proteomes" id="UP000316609">
    <property type="component" value="Unassembled WGS sequence"/>
</dbReference>
<sequence length="316" mass="34177">MRRALAAACAIWAMTALAATAQVAEPQAPLTAQVKLRPGFAKLGERVVYVGRVAHPLAGTVTWLAPDPGEDLHWGSPRTGLTRARAPTSPDTAWVVLPLQVFRLGRVSIPGLTFAIGGGQGEAPHLHRLPLTRLIVVPVLAASDSQASLRPLRGPMAAPWWERIAWGWVLAIALGLALVLALLLKRRRRVAPSPVAIPALDPAAEALAALEALRRLDLPASGRYAEHAFRLGQILRRYLEATVETPRPGDSTPELVAHLKDAAIEPGDLERLAGLLRGWDRIKFARDPCNVEESMRSERLVVDFVRRPAGTLSRVA</sequence>
<feature type="chain" id="PRO_5021951458" description="DUF4129 domain-containing protein" evidence="2">
    <location>
        <begin position="19"/>
        <end position="316"/>
    </location>
</feature>
<dbReference type="EMBL" id="VBOY01000006">
    <property type="protein sequence ID" value="TMQ68648.1"/>
    <property type="molecule type" value="Genomic_DNA"/>
</dbReference>
<evidence type="ECO:0000313" key="3">
    <source>
        <dbReference type="EMBL" id="TMQ68648.1"/>
    </source>
</evidence>
<evidence type="ECO:0000256" key="1">
    <source>
        <dbReference type="SAM" id="Phobius"/>
    </source>
</evidence>
<accession>A0A538TYG4</accession>
<organism evidence="3 4">
    <name type="scientific">Eiseniibacteriota bacterium</name>
    <dbReference type="NCBI Taxonomy" id="2212470"/>
    <lineage>
        <taxon>Bacteria</taxon>
        <taxon>Candidatus Eiseniibacteriota</taxon>
    </lineage>
</organism>
<comment type="caution">
    <text evidence="3">The sequence shown here is derived from an EMBL/GenBank/DDBJ whole genome shotgun (WGS) entry which is preliminary data.</text>
</comment>
<feature type="signal peptide" evidence="2">
    <location>
        <begin position="1"/>
        <end position="18"/>
    </location>
</feature>
<feature type="transmembrane region" description="Helical" evidence="1">
    <location>
        <begin position="165"/>
        <end position="184"/>
    </location>
</feature>
<keyword evidence="1" id="KW-0812">Transmembrane</keyword>
<dbReference type="AlphaFoldDB" id="A0A538TYG4"/>
<name>A0A538TYG4_UNCEI</name>